<dbReference type="EMBL" id="UINC01181639">
    <property type="protein sequence ID" value="SVD91427.1"/>
    <property type="molecule type" value="Genomic_DNA"/>
</dbReference>
<sequence length="140" mass="15919">MDINKEFEKLAEEFDESPEIFPGSGIWRGTDYHKGSPLKFKVGGFYHSEMETKSGMIITYFRADHLDDRSEGEWVGALVRSRYGSMQGVHHTSVSENMGNWVVTPKKDIPRQLKKVKISNAVKKKILDNLADNDNLGTEK</sequence>
<dbReference type="AlphaFoldDB" id="A0A382Z7F4"/>
<name>A0A382Z7F4_9ZZZZ</name>
<evidence type="ECO:0000313" key="1">
    <source>
        <dbReference type="EMBL" id="SVD91427.1"/>
    </source>
</evidence>
<organism evidence="1">
    <name type="scientific">marine metagenome</name>
    <dbReference type="NCBI Taxonomy" id="408172"/>
    <lineage>
        <taxon>unclassified sequences</taxon>
        <taxon>metagenomes</taxon>
        <taxon>ecological metagenomes</taxon>
    </lineage>
</organism>
<accession>A0A382Z7F4</accession>
<protein>
    <submittedName>
        <fullName evidence="1">Uncharacterized protein</fullName>
    </submittedName>
</protein>
<gene>
    <name evidence="1" type="ORF">METZ01_LOCUS444281</name>
</gene>
<reference evidence="1" key="1">
    <citation type="submission" date="2018-05" db="EMBL/GenBank/DDBJ databases">
        <authorList>
            <person name="Lanie J.A."/>
            <person name="Ng W.-L."/>
            <person name="Kazmierczak K.M."/>
            <person name="Andrzejewski T.M."/>
            <person name="Davidsen T.M."/>
            <person name="Wayne K.J."/>
            <person name="Tettelin H."/>
            <person name="Glass J.I."/>
            <person name="Rusch D."/>
            <person name="Podicherti R."/>
            <person name="Tsui H.-C.T."/>
            <person name="Winkler M.E."/>
        </authorList>
    </citation>
    <scope>NUCLEOTIDE SEQUENCE</scope>
</reference>
<proteinExistence type="predicted"/>